<sequence length="118" mass="13064">MDARSQSLVDASFWSRLQQQMNLSQGAQVFPRPAVEERRGREGPPAASERGEESVEVFGASLGAFLWRWGLQGKKEAGAPGASGIPQREVGRPRSQEAAWRRMDECLKRRKKTPAAAK</sequence>
<name>A0A9N7V4M3_PLEPL</name>
<feature type="region of interest" description="Disordered" evidence="1">
    <location>
        <begin position="24"/>
        <end position="54"/>
    </location>
</feature>
<dbReference type="Proteomes" id="UP001153269">
    <property type="component" value="Unassembled WGS sequence"/>
</dbReference>
<proteinExistence type="predicted"/>
<gene>
    <name evidence="2" type="ORF">PLEPLA_LOCUS30445</name>
</gene>
<evidence type="ECO:0000313" key="2">
    <source>
        <dbReference type="EMBL" id="CAB1442727.1"/>
    </source>
</evidence>
<organism evidence="2 3">
    <name type="scientific">Pleuronectes platessa</name>
    <name type="common">European plaice</name>
    <dbReference type="NCBI Taxonomy" id="8262"/>
    <lineage>
        <taxon>Eukaryota</taxon>
        <taxon>Metazoa</taxon>
        <taxon>Chordata</taxon>
        <taxon>Craniata</taxon>
        <taxon>Vertebrata</taxon>
        <taxon>Euteleostomi</taxon>
        <taxon>Actinopterygii</taxon>
        <taxon>Neopterygii</taxon>
        <taxon>Teleostei</taxon>
        <taxon>Neoteleostei</taxon>
        <taxon>Acanthomorphata</taxon>
        <taxon>Carangaria</taxon>
        <taxon>Pleuronectiformes</taxon>
        <taxon>Pleuronectoidei</taxon>
        <taxon>Pleuronectidae</taxon>
        <taxon>Pleuronectes</taxon>
    </lineage>
</organism>
<protein>
    <submittedName>
        <fullName evidence="2">Uncharacterized protein</fullName>
    </submittedName>
</protein>
<feature type="region of interest" description="Disordered" evidence="1">
    <location>
        <begin position="75"/>
        <end position="118"/>
    </location>
</feature>
<dbReference type="AlphaFoldDB" id="A0A9N7V4M3"/>
<evidence type="ECO:0000256" key="1">
    <source>
        <dbReference type="SAM" id="MobiDB-lite"/>
    </source>
</evidence>
<feature type="compositionally biased region" description="Basic and acidic residues" evidence="1">
    <location>
        <begin position="89"/>
        <end position="107"/>
    </location>
</feature>
<comment type="caution">
    <text evidence="2">The sequence shown here is derived from an EMBL/GenBank/DDBJ whole genome shotgun (WGS) entry which is preliminary data.</text>
</comment>
<accession>A0A9N7V4M3</accession>
<reference evidence="2" key="1">
    <citation type="submission" date="2020-03" db="EMBL/GenBank/DDBJ databases">
        <authorList>
            <person name="Weist P."/>
        </authorList>
    </citation>
    <scope>NUCLEOTIDE SEQUENCE</scope>
</reference>
<keyword evidence="3" id="KW-1185">Reference proteome</keyword>
<dbReference type="EMBL" id="CADEAL010002902">
    <property type="protein sequence ID" value="CAB1442727.1"/>
    <property type="molecule type" value="Genomic_DNA"/>
</dbReference>
<evidence type="ECO:0000313" key="3">
    <source>
        <dbReference type="Proteomes" id="UP001153269"/>
    </source>
</evidence>
<feature type="compositionally biased region" description="Basic residues" evidence="1">
    <location>
        <begin position="108"/>
        <end position="118"/>
    </location>
</feature>